<organism evidence="7 8">
    <name type="scientific">Litorilinea aerophila</name>
    <dbReference type="NCBI Taxonomy" id="1204385"/>
    <lineage>
        <taxon>Bacteria</taxon>
        <taxon>Bacillati</taxon>
        <taxon>Chloroflexota</taxon>
        <taxon>Caldilineae</taxon>
        <taxon>Caldilineales</taxon>
        <taxon>Caldilineaceae</taxon>
        <taxon>Litorilinea</taxon>
    </lineage>
</organism>
<evidence type="ECO:0000256" key="5">
    <source>
        <dbReference type="ARBA" id="ARBA00023136"/>
    </source>
</evidence>
<keyword evidence="3 6" id="KW-0812">Transmembrane</keyword>
<sequence>MHIAWYNYIFAILAGILAGIINTLAGSGSAVTLPMLDLLGLSAPVANATNRVGVLIQNIVGIATFQRSGRMNLSGGLWLTIPAMLGSVVGAYVATLLDKEQMELAIGVMMVIVLITIFLNPSKWLRQHSEVKEGRPGWGTLGLFFLIGIYGGFIQAGVGVFLLTAMVLGAGYSLVHANAIKLMIVLALTVVAMVVFMLSPVRIDWGIGLLMAVGQSIGAWAAARFAVRVPNANVWVRRLLIVVVIYSILKFFGLLDLLLAQLG</sequence>
<gene>
    <name evidence="7" type="ORF">FKZ61_16400</name>
</gene>
<evidence type="ECO:0000256" key="1">
    <source>
        <dbReference type="ARBA" id="ARBA00004141"/>
    </source>
</evidence>
<proteinExistence type="inferred from homology"/>
<reference evidence="7 8" key="1">
    <citation type="submission" date="2019-06" db="EMBL/GenBank/DDBJ databases">
        <title>Genome sequence of Litorilinea aerophila BAA-2444.</title>
        <authorList>
            <person name="Maclea K.S."/>
            <person name="Maurais E.G."/>
            <person name="Iannazzi L.C."/>
        </authorList>
    </citation>
    <scope>NUCLEOTIDE SEQUENCE [LARGE SCALE GENOMIC DNA]</scope>
    <source>
        <strain evidence="7 8">ATCC BAA-2444</strain>
    </source>
</reference>
<feature type="transmembrane region" description="Helical" evidence="6">
    <location>
        <begin position="141"/>
        <end position="168"/>
    </location>
</feature>
<evidence type="ECO:0000256" key="4">
    <source>
        <dbReference type="ARBA" id="ARBA00022989"/>
    </source>
</evidence>
<dbReference type="PANTHER" id="PTHR43701:SF2">
    <property type="entry name" value="MEMBRANE TRANSPORTER PROTEIN YJNA-RELATED"/>
    <property type="match status" value="1"/>
</dbReference>
<evidence type="ECO:0000256" key="3">
    <source>
        <dbReference type="ARBA" id="ARBA00022692"/>
    </source>
</evidence>
<dbReference type="EMBL" id="VIGC01000023">
    <property type="protein sequence ID" value="TQE94487.1"/>
    <property type="molecule type" value="Genomic_DNA"/>
</dbReference>
<dbReference type="OrthoDB" id="554695at2"/>
<feature type="transmembrane region" description="Helical" evidence="6">
    <location>
        <begin position="180"/>
        <end position="199"/>
    </location>
</feature>
<dbReference type="Pfam" id="PF01925">
    <property type="entry name" value="TauE"/>
    <property type="match status" value="1"/>
</dbReference>
<dbReference type="InParanoid" id="A0A540VCJ9"/>
<keyword evidence="8" id="KW-1185">Reference proteome</keyword>
<evidence type="ECO:0000313" key="8">
    <source>
        <dbReference type="Proteomes" id="UP000317371"/>
    </source>
</evidence>
<keyword evidence="5 6" id="KW-0472">Membrane</keyword>
<name>A0A540VCJ9_9CHLR</name>
<dbReference type="GO" id="GO:0005886">
    <property type="term" value="C:plasma membrane"/>
    <property type="evidence" value="ECO:0007669"/>
    <property type="project" value="UniProtKB-SubCell"/>
</dbReference>
<keyword evidence="4 6" id="KW-1133">Transmembrane helix</keyword>
<dbReference type="InterPro" id="IPR051598">
    <property type="entry name" value="TSUP/Inactive_protease-like"/>
</dbReference>
<feature type="transmembrane region" description="Helical" evidence="6">
    <location>
        <begin position="104"/>
        <end position="121"/>
    </location>
</feature>
<dbReference type="RefSeq" id="WP_141611234.1">
    <property type="nucleotide sequence ID" value="NZ_VIGC02000023.1"/>
</dbReference>
<evidence type="ECO:0000313" key="7">
    <source>
        <dbReference type="EMBL" id="TQE94487.1"/>
    </source>
</evidence>
<protein>
    <recommendedName>
        <fullName evidence="6">Probable membrane transporter protein</fullName>
    </recommendedName>
</protein>
<comment type="caution">
    <text evidence="7">The sequence shown here is derived from an EMBL/GenBank/DDBJ whole genome shotgun (WGS) entry which is preliminary data.</text>
</comment>
<evidence type="ECO:0000256" key="2">
    <source>
        <dbReference type="ARBA" id="ARBA00009142"/>
    </source>
</evidence>
<feature type="transmembrane region" description="Helical" evidence="6">
    <location>
        <begin position="205"/>
        <end position="227"/>
    </location>
</feature>
<feature type="transmembrane region" description="Helical" evidence="6">
    <location>
        <begin position="77"/>
        <end position="97"/>
    </location>
</feature>
<dbReference type="AlphaFoldDB" id="A0A540VCJ9"/>
<dbReference type="InterPro" id="IPR002781">
    <property type="entry name" value="TM_pro_TauE-like"/>
</dbReference>
<dbReference type="PANTHER" id="PTHR43701">
    <property type="entry name" value="MEMBRANE TRANSPORTER PROTEIN MJ0441-RELATED"/>
    <property type="match status" value="1"/>
</dbReference>
<evidence type="ECO:0000256" key="6">
    <source>
        <dbReference type="RuleBase" id="RU363041"/>
    </source>
</evidence>
<comment type="subcellular location">
    <subcellularLocation>
        <location evidence="6">Cell membrane</location>
        <topology evidence="6">Multi-pass membrane protein</topology>
    </subcellularLocation>
    <subcellularLocation>
        <location evidence="1">Membrane</location>
        <topology evidence="1">Multi-pass membrane protein</topology>
    </subcellularLocation>
</comment>
<dbReference type="Proteomes" id="UP000317371">
    <property type="component" value="Unassembled WGS sequence"/>
</dbReference>
<comment type="similarity">
    <text evidence="2 6">Belongs to the 4-toluene sulfonate uptake permease (TSUP) (TC 2.A.102) family.</text>
</comment>
<keyword evidence="6" id="KW-1003">Cell membrane</keyword>
<accession>A0A540VCJ9</accession>
<feature type="transmembrane region" description="Helical" evidence="6">
    <location>
        <begin position="239"/>
        <end position="260"/>
    </location>
</feature>